<reference evidence="1 2" key="1">
    <citation type="submission" date="2013-02" db="EMBL/GenBank/DDBJ databases">
        <title>A novel strain isolated from Lonar lake, Maharashtra, India.</title>
        <authorList>
            <person name="Singh A."/>
        </authorList>
    </citation>
    <scope>NUCLEOTIDE SEQUENCE [LARGE SCALE GENOMIC DNA]</scope>
    <source>
        <strain evidence="1 2">AK24</strain>
    </source>
</reference>
<evidence type="ECO:0000313" key="1">
    <source>
        <dbReference type="EMBL" id="EON78858.1"/>
    </source>
</evidence>
<dbReference type="EMBL" id="AQHR01000022">
    <property type="protein sequence ID" value="EON78858.1"/>
    <property type="molecule type" value="Genomic_DNA"/>
</dbReference>
<dbReference type="AlphaFoldDB" id="R7ZXW5"/>
<proteinExistence type="predicted"/>
<protein>
    <submittedName>
        <fullName evidence="1">Uncharacterized protein</fullName>
    </submittedName>
</protein>
<evidence type="ECO:0000313" key="2">
    <source>
        <dbReference type="Proteomes" id="UP000013909"/>
    </source>
</evidence>
<dbReference type="STRING" id="1232681.ADIS_0755"/>
<sequence>MARLRIGTGFERVVVFCLYFKKVRSNASLERYLIVYG</sequence>
<keyword evidence="2" id="KW-1185">Reference proteome</keyword>
<dbReference type="Proteomes" id="UP000013909">
    <property type="component" value="Unassembled WGS sequence"/>
</dbReference>
<organism evidence="1 2">
    <name type="scientific">Lunatimonas lonarensis</name>
    <dbReference type="NCBI Taxonomy" id="1232681"/>
    <lineage>
        <taxon>Bacteria</taxon>
        <taxon>Pseudomonadati</taxon>
        <taxon>Bacteroidota</taxon>
        <taxon>Cytophagia</taxon>
        <taxon>Cytophagales</taxon>
        <taxon>Cyclobacteriaceae</taxon>
    </lineage>
</organism>
<accession>R7ZXW5</accession>
<comment type="caution">
    <text evidence="1">The sequence shown here is derived from an EMBL/GenBank/DDBJ whole genome shotgun (WGS) entry which is preliminary data.</text>
</comment>
<name>R7ZXW5_9BACT</name>
<gene>
    <name evidence="1" type="ORF">ADIS_0755</name>
</gene>